<accession>A0A4S4L6Z9</accession>
<dbReference type="InterPro" id="IPR045175">
    <property type="entry name" value="M28_fam"/>
</dbReference>
<evidence type="ECO:0000256" key="1">
    <source>
        <dbReference type="ARBA" id="ARBA00001947"/>
    </source>
</evidence>
<dbReference type="Gene3D" id="3.40.630.10">
    <property type="entry name" value="Zn peptidases"/>
    <property type="match status" value="1"/>
</dbReference>
<dbReference type="PANTHER" id="PTHR12147">
    <property type="entry name" value="METALLOPEPTIDASE M28 FAMILY MEMBER"/>
    <property type="match status" value="1"/>
</dbReference>
<dbReference type="InterPro" id="IPR007484">
    <property type="entry name" value="Peptidase_M28"/>
</dbReference>
<keyword evidence="4 7" id="KW-0479">Metal-binding</keyword>
<name>A0A4S4L6Z9_9AGAM</name>
<protein>
    <recommendedName>
        <fullName evidence="7">Peptide hydrolase</fullName>
        <ecNumber evidence="7">3.4.-.-</ecNumber>
    </recommendedName>
</protein>
<evidence type="ECO:0000256" key="5">
    <source>
        <dbReference type="ARBA" id="ARBA00022801"/>
    </source>
</evidence>
<keyword evidence="10" id="KW-1185">Reference proteome</keyword>
<dbReference type="Proteomes" id="UP000308199">
    <property type="component" value="Unassembled WGS sequence"/>
</dbReference>
<comment type="similarity">
    <text evidence="2">Belongs to the peptidase M28 family. M28B subfamily.</text>
</comment>
<evidence type="ECO:0000256" key="2">
    <source>
        <dbReference type="ARBA" id="ARBA00005634"/>
    </source>
</evidence>
<reference evidence="9 10" key="1">
    <citation type="submission" date="2019-02" db="EMBL/GenBank/DDBJ databases">
        <title>Genome sequencing of the rare red list fungi Phellinidium pouzarii.</title>
        <authorList>
            <person name="Buettner E."/>
            <person name="Kellner H."/>
        </authorList>
    </citation>
    <scope>NUCLEOTIDE SEQUENCE [LARGE SCALE GENOMIC DNA]</scope>
    <source>
        <strain evidence="9 10">DSM 108285</strain>
    </source>
</reference>
<proteinExistence type="inferred from homology"/>
<sequence length="477" mass="51733">MSSLDILQRLVVYDGVLPADSCFSQGYLATDADQSLYLPTAECVPENAATFDLGLGRFIDIPADTVELVWVNEASLEDELLDELKPTNPWGYMDAQLNNVLQTIHRHNVEELQHMLDQSSLLIDPIDAIALYRTSTASLFAFRGLSSSHFALDSVLSPIHKATVISFPPTPLVPVPADDVARVRGLISGLSHNKSIAHVVDSLSIVQMHKDITYLTGEAVDSFIESRHSFHPDTINAAQWISTQIESTGASCELRPFLSGFAPNVICRYNGTEDTNAIVLLSAHYDSRGSYGSTRAPGGDDDGSGTVSVLSIARTIGKMGITFKSDVELCLFAGEEQGLLGSKAYSRELREADANITLMIQADMLAYHKPGEPPQLGLPDRIGTPEVAQLVANISFLYSPELEVGFTPACCSDHQSFHEQGFAATQVFERAGPIADPLYHNSGDLSLRIGYDLHQTRSIGKVQFATLLHAAGFDLPA</sequence>
<dbReference type="AlphaFoldDB" id="A0A4S4L6Z9"/>
<keyword evidence="5 7" id="KW-0378">Hydrolase</keyword>
<comment type="cofactor">
    <cofactor evidence="1">
        <name>Zn(2+)</name>
        <dbReference type="ChEBI" id="CHEBI:29105"/>
    </cofactor>
</comment>
<gene>
    <name evidence="9" type="ORF">EW145_g3545</name>
</gene>
<evidence type="ECO:0000313" key="9">
    <source>
        <dbReference type="EMBL" id="THH07199.1"/>
    </source>
</evidence>
<dbReference type="EC" id="3.4.-.-" evidence="7"/>
<dbReference type="SUPFAM" id="SSF53187">
    <property type="entry name" value="Zn-dependent exopeptidases"/>
    <property type="match status" value="1"/>
</dbReference>
<evidence type="ECO:0000313" key="10">
    <source>
        <dbReference type="Proteomes" id="UP000308199"/>
    </source>
</evidence>
<dbReference type="GO" id="GO:0046872">
    <property type="term" value="F:metal ion binding"/>
    <property type="evidence" value="ECO:0007669"/>
    <property type="project" value="UniProtKB-KW"/>
</dbReference>
<evidence type="ECO:0000256" key="6">
    <source>
        <dbReference type="ARBA" id="ARBA00022833"/>
    </source>
</evidence>
<evidence type="ECO:0000256" key="4">
    <source>
        <dbReference type="ARBA" id="ARBA00022723"/>
    </source>
</evidence>
<dbReference type="GO" id="GO:0006508">
    <property type="term" value="P:proteolysis"/>
    <property type="evidence" value="ECO:0007669"/>
    <property type="project" value="UniProtKB-KW"/>
</dbReference>
<dbReference type="EMBL" id="SGPK01000155">
    <property type="protein sequence ID" value="THH07199.1"/>
    <property type="molecule type" value="Genomic_DNA"/>
</dbReference>
<evidence type="ECO:0000259" key="8">
    <source>
        <dbReference type="Pfam" id="PF04389"/>
    </source>
</evidence>
<evidence type="ECO:0000256" key="7">
    <source>
        <dbReference type="RuleBase" id="RU361240"/>
    </source>
</evidence>
<dbReference type="OrthoDB" id="10013407at2759"/>
<dbReference type="GO" id="GO:0008235">
    <property type="term" value="F:metalloexopeptidase activity"/>
    <property type="evidence" value="ECO:0007669"/>
    <property type="project" value="InterPro"/>
</dbReference>
<evidence type="ECO:0000256" key="3">
    <source>
        <dbReference type="ARBA" id="ARBA00022670"/>
    </source>
</evidence>
<feature type="domain" description="Peptidase M28" evidence="8">
    <location>
        <begin position="264"/>
        <end position="449"/>
    </location>
</feature>
<dbReference type="Pfam" id="PF04389">
    <property type="entry name" value="Peptidase_M28"/>
    <property type="match status" value="1"/>
</dbReference>
<keyword evidence="3 7" id="KW-0645">Protease</keyword>
<comment type="caution">
    <text evidence="9">The sequence shown here is derived from an EMBL/GenBank/DDBJ whole genome shotgun (WGS) entry which is preliminary data.</text>
</comment>
<organism evidence="9 10">
    <name type="scientific">Phellinidium pouzarii</name>
    <dbReference type="NCBI Taxonomy" id="167371"/>
    <lineage>
        <taxon>Eukaryota</taxon>
        <taxon>Fungi</taxon>
        <taxon>Dikarya</taxon>
        <taxon>Basidiomycota</taxon>
        <taxon>Agaricomycotina</taxon>
        <taxon>Agaricomycetes</taxon>
        <taxon>Hymenochaetales</taxon>
        <taxon>Hymenochaetaceae</taxon>
        <taxon>Phellinidium</taxon>
    </lineage>
</organism>
<dbReference type="PANTHER" id="PTHR12147:SF26">
    <property type="entry name" value="PEPTIDASE M28 DOMAIN-CONTAINING PROTEIN"/>
    <property type="match status" value="1"/>
</dbReference>
<keyword evidence="6 7" id="KW-0862">Zinc</keyword>